<evidence type="ECO:0000313" key="7">
    <source>
        <dbReference type="Proteomes" id="UP000215509"/>
    </source>
</evidence>
<dbReference type="SUPFAM" id="SSF48498">
    <property type="entry name" value="Tetracyclin repressor-like, C-terminal domain"/>
    <property type="match status" value="1"/>
</dbReference>
<dbReference type="InterPro" id="IPR001647">
    <property type="entry name" value="HTH_TetR"/>
</dbReference>
<gene>
    <name evidence="6" type="ORF">CF651_18270</name>
</gene>
<name>A0A229UNB9_9BACL</name>
<feature type="domain" description="HTH tetR-type" evidence="5">
    <location>
        <begin position="4"/>
        <end position="64"/>
    </location>
</feature>
<reference evidence="6 7" key="1">
    <citation type="submission" date="2017-07" db="EMBL/GenBank/DDBJ databases">
        <title>Genome sequencing and assembly of Paenibacillus rigui.</title>
        <authorList>
            <person name="Mayilraj S."/>
        </authorList>
    </citation>
    <scope>NUCLEOTIDE SEQUENCE [LARGE SCALE GENOMIC DNA]</scope>
    <source>
        <strain evidence="6 7">JCM 16352</strain>
    </source>
</reference>
<accession>A0A229UNB9</accession>
<dbReference type="OrthoDB" id="9806334at2"/>
<evidence type="ECO:0000256" key="3">
    <source>
        <dbReference type="ARBA" id="ARBA00023163"/>
    </source>
</evidence>
<evidence type="ECO:0000313" key="6">
    <source>
        <dbReference type="EMBL" id="OXM84853.1"/>
    </source>
</evidence>
<dbReference type="Gene3D" id="1.10.357.10">
    <property type="entry name" value="Tetracycline Repressor, domain 2"/>
    <property type="match status" value="1"/>
</dbReference>
<protein>
    <submittedName>
        <fullName evidence="6">TetR family transcriptional regulator</fullName>
    </submittedName>
</protein>
<keyword evidence="2 4" id="KW-0238">DNA-binding</keyword>
<keyword evidence="1" id="KW-0805">Transcription regulation</keyword>
<evidence type="ECO:0000259" key="5">
    <source>
        <dbReference type="PROSITE" id="PS50977"/>
    </source>
</evidence>
<dbReference type="SUPFAM" id="SSF46689">
    <property type="entry name" value="Homeodomain-like"/>
    <property type="match status" value="1"/>
</dbReference>
<comment type="caution">
    <text evidence="6">The sequence shown here is derived from an EMBL/GenBank/DDBJ whole genome shotgun (WGS) entry which is preliminary data.</text>
</comment>
<dbReference type="InterPro" id="IPR036271">
    <property type="entry name" value="Tet_transcr_reg_TetR-rel_C_sf"/>
</dbReference>
<dbReference type="RefSeq" id="WP_094016301.1">
    <property type="nucleotide sequence ID" value="NZ_NMQW01000025.1"/>
</dbReference>
<evidence type="ECO:0000256" key="4">
    <source>
        <dbReference type="PROSITE-ProRule" id="PRU00335"/>
    </source>
</evidence>
<dbReference type="Pfam" id="PF00440">
    <property type="entry name" value="TetR_N"/>
    <property type="match status" value="1"/>
</dbReference>
<dbReference type="PRINTS" id="PR00455">
    <property type="entry name" value="HTHTETR"/>
</dbReference>
<dbReference type="AlphaFoldDB" id="A0A229UNB9"/>
<dbReference type="EMBL" id="NMQW01000025">
    <property type="protein sequence ID" value="OXM84853.1"/>
    <property type="molecule type" value="Genomic_DNA"/>
</dbReference>
<organism evidence="6 7">
    <name type="scientific">Paenibacillus rigui</name>
    <dbReference type="NCBI Taxonomy" id="554312"/>
    <lineage>
        <taxon>Bacteria</taxon>
        <taxon>Bacillati</taxon>
        <taxon>Bacillota</taxon>
        <taxon>Bacilli</taxon>
        <taxon>Bacillales</taxon>
        <taxon>Paenibacillaceae</taxon>
        <taxon>Paenibacillus</taxon>
    </lineage>
</organism>
<dbReference type="PANTHER" id="PTHR30055:SF234">
    <property type="entry name" value="HTH-TYPE TRANSCRIPTIONAL REGULATOR BETI"/>
    <property type="match status" value="1"/>
</dbReference>
<feature type="DNA-binding region" description="H-T-H motif" evidence="4">
    <location>
        <begin position="27"/>
        <end position="46"/>
    </location>
</feature>
<sequence length="182" mass="20057">MENVTKRTALLKAACQLVQEKGAATLTLDAVAKEAGVSKGGLLYHFPSKDALIKALMEDFLDRFDKETELESATNAELTNNRWAQAFLIKTVQLTKEDLEMNAAVMAAAAMNPDLLQPIKERYEAWQQRIETTEADPVAATVIRLAADGLFFSELFGFAPLSEPMKAAVLKYMMAPATKEEN</sequence>
<keyword evidence="7" id="KW-1185">Reference proteome</keyword>
<dbReference type="Proteomes" id="UP000215509">
    <property type="component" value="Unassembled WGS sequence"/>
</dbReference>
<dbReference type="Pfam" id="PF17937">
    <property type="entry name" value="TetR_C_28"/>
    <property type="match status" value="1"/>
</dbReference>
<proteinExistence type="predicted"/>
<keyword evidence="3" id="KW-0804">Transcription</keyword>
<dbReference type="GO" id="GO:0003700">
    <property type="term" value="F:DNA-binding transcription factor activity"/>
    <property type="evidence" value="ECO:0007669"/>
    <property type="project" value="TreeGrafter"/>
</dbReference>
<dbReference type="InterPro" id="IPR009057">
    <property type="entry name" value="Homeodomain-like_sf"/>
</dbReference>
<dbReference type="InterPro" id="IPR050109">
    <property type="entry name" value="HTH-type_TetR-like_transc_reg"/>
</dbReference>
<evidence type="ECO:0000256" key="2">
    <source>
        <dbReference type="ARBA" id="ARBA00023125"/>
    </source>
</evidence>
<dbReference type="PROSITE" id="PS50977">
    <property type="entry name" value="HTH_TETR_2"/>
    <property type="match status" value="1"/>
</dbReference>
<dbReference type="PANTHER" id="PTHR30055">
    <property type="entry name" value="HTH-TYPE TRANSCRIPTIONAL REGULATOR RUTR"/>
    <property type="match status" value="1"/>
</dbReference>
<dbReference type="GO" id="GO:0000976">
    <property type="term" value="F:transcription cis-regulatory region binding"/>
    <property type="evidence" value="ECO:0007669"/>
    <property type="project" value="TreeGrafter"/>
</dbReference>
<dbReference type="InterPro" id="IPR041479">
    <property type="entry name" value="TetR_CgmR_C"/>
</dbReference>
<evidence type="ECO:0000256" key="1">
    <source>
        <dbReference type="ARBA" id="ARBA00023015"/>
    </source>
</evidence>